<keyword evidence="8" id="KW-1185">Reference proteome</keyword>
<name>A0ABN8SJ79_9CNID</name>
<evidence type="ECO:0000256" key="6">
    <source>
        <dbReference type="SAM" id="MobiDB-lite"/>
    </source>
</evidence>
<evidence type="ECO:0000256" key="3">
    <source>
        <dbReference type="ARBA" id="ARBA00022729"/>
    </source>
</evidence>
<keyword evidence="4" id="KW-0677">Repeat</keyword>
<dbReference type="Pfam" id="PF00090">
    <property type="entry name" value="TSP_1"/>
    <property type="match status" value="1"/>
</dbReference>
<dbReference type="PROSITE" id="PS50092">
    <property type="entry name" value="TSP1"/>
    <property type="match status" value="1"/>
</dbReference>
<dbReference type="SMART" id="SM00209">
    <property type="entry name" value="TSP1"/>
    <property type="match status" value="1"/>
</dbReference>
<accession>A0ABN8SJ79</accession>
<evidence type="ECO:0000256" key="2">
    <source>
        <dbReference type="ARBA" id="ARBA00022525"/>
    </source>
</evidence>
<evidence type="ECO:0000256" key="4">
    <source>
        <dbReference type="ARBA" id="ARBA00022737"/>
    </source>
</evidence>
<feature type="region of interest" description="Disordered" evidence="6">
    <location>
        <begin position="112"/>
        <end position="131"/>
    </location>
</feature>
<dbReference type="PANTHER" id="PTHR22906">
    <property type="entry name" value="PROPERDIN"/>
    <property type="match status" value="1"/>
</dbReference>
<keyword evidence="3" id="KW-0732">Signal</keyword>
<sequence length="351" mass="38449">MAAILIGGLMDSVRRPVEVVCKQKLDLAPIPRHKMVGEIVAVLDLPLLLENATGIHVRVSPILFLQDFISSPVKPNQLLKTINTFSFHAVNGGYSDWGPYSQCSKTCGRGKQTKTRTCTNPPPQHGGNNCSSLGPSMSSRDCNNFQCKKPWKPVGCYQNRGRALGDILLGVAGNATMISKLDACKKKAASKAVALFGLDDKKCWTGQNAINSFYKYGTSAQCSYSNNHEVAIGSFVSESIYVYLMSKKGDLEQLGCYSNKSPTYALPDSFDDNVSSVSGADAIFNYCKTKAESSGYKIFGVDDKNCWSDNMKDYRYDKYGKSKQLCLFSNAGTGNAHGQHKYGNVFVYKME</sequence>
<evidence type="ECO:0000256" key="5">
    <source>
        <dbReference type="ARBA" id="ARBA00023157"/>
    </source>
</evidence>
<evidence type="ECO:0000313" key="7">
    <source>
        <dbReference type="EMBL" id="CAH3189949.1"/>
    </source>
</evidence>
<gene>
    <name evidence="7" type="ORF">PLOB_00045128</name>
</gene>
<organism evidence="7 8">
    <name type="scientific">Porites lobata</name>
    <dbReference type="NCBI Taxonomy" id="104759"/>
    <lineage>
        <taxon>Eukaryota</taxon>
        <taxon>Metazoa</taxon>
        <taxon>Cnidaria</taxon>
        <taxon>Anthozoa</taxon>
        <taxon>Hexacorallia</taxon>
        <taxon>Scleractinia</taxon>
        <taxon>Fungiina</taxon>
        <taxon>Poritidae</taxon>
        <taxon>Porites</taxon>
    </lineage>
</organism>
<dbReference type="InterPro" id="IPR052065">
    <property type="entry name" value="Compl_asym_regulator"/>
</dbReference>
<dbReference type="Gene3D" id="2.20.100.10">
    <property type="entry name" value="Thrombospondin type-1 (TSP1) repeat"/>
    <property type="match status" value="1"/>
</dbReference>
<dbReference type="EMBL" id="CALNXK010000787">
    <property type="protein sequence ID" value="CAH3189949.1"/>
    <property type="molecule type" value="Genomic_DNA"/>
</dbReference>
<dbReference type="InterPro" id="IPR036383">
    <property type="entry name" value="TSP1_rpt_sf"/>
</dbReference>
<evidence type="ECO:0000256" key="1">
    <source>
        <dbReference type="ARBA" id="ARBA00004613"/>
    </source>
</evidence>
<protein>
    <submittedName>
        <fullName evidence="7">Uncharacterized protein</fullName>
    </submittedName>
</protein>
<keyword evidence="2" id="KW-0964">Secreted</keyword>
<comment type="caution">
    <text evidence="7">The sequence shown here is derived from an EMBL/GenBank/DDBJ whole genome shotgun (WGS) entry which is preliminary data.</text>
</comment>
<evidence type="ECO:0000313" key="8">
    <source>
        <dbReference type="Proteomes" id="UP001159405"/>
    </source>
</evidence>
<dbReference type="SUPFAM" id="SSF82895">
    <property type="entry name" value="TSP-1 type 1 repeat"/>
    <property type="match status" value="1"/>
</dbReference>
<dbReference type="PANTHER" id="PTHR22906:SF43">
    <property type="entry name" value="PROPERDIN"/>
    <property type="match status" value="1"/>
</dbReference>
<reference evidence="7 8" key="1">
    <citation type="submission" date="2022-05" db="EMBL/GenBank/DDBJ databases">
        <authorList>
            <consortium name="Genoscope - CEA"/>
            <person name="William W."/>
        </authorList>
    </citation>
    <scope>NUCLEOTIDE SEQUENCE [LARGE SCALE GENOMIC DNA]</scope>
</reference>
<dbReference type="Proteomes" id="UP001159405">
    <property type="component" value="Unassembled WGS sequence"/>
</dbReference>
<keyword evidence="5" id="KW-1015">Disulfide bond</keyword>
<comment type="subcellular location">
    <subcellularLocation>
        <location evidence="1">Secreted</location>
    </subcellularLocation>
</comment>
<proteinExistence type="predicted"/>
<dbReference type="InterPro" id="IPR000884">
    <property type="entry name" value="TSP1_rpt"/>
</dbReference>